<name>A0A0F2M260_SPOSC</name>
<comment type="similarity">
    <text evidence="2">Belongs to the major facilitator superfamily. Sugar transporter (TC 2.A.1.1) family.</text>
</comment>
<feature type="transmembrane region" description="Helical" evidence="7">
    <location>
        <begin position="109"/>
        <end position="128"/>
    </location>
</feature>
<evidence type="ECO:0000256" key="2">
    <source>
        <dbReference type="ARBA" id="ARBA00010992"/>
    </source>
</evidence>
<dbReference type="InterPro" id="IPR050360">
    <property type="entry name" value="MFS_Sugar_Transporters"/>
</dbReference>
<evidence type="ECO:0000256" key="5">
    <source>
        <dbReference type="ARBA" id="ARBA00022989"/>
    </source>
</evidence>
<evidence type="ECO:0000313" key="10">
    <source>
        <dbReference type="Proteomes" id="UP000033710"/>
    </source>
</evidence>
<reference evidence="9 10" key="1">
    <citation type="journal article" date="2014" name="BMC Genomics">
        <title>Comparative genomics of the major fungal agents of human and animal Sporotrichosis: Sporothrix schenckii and Sporothrix brasiliensis.</title>
        <authorList>
            <person name="Teixeira M.M."/>
            <person name="de Almeida L.G."/>
            <person name="Kubitschek-Barreira P."/>
            <person name="Alves F.L."/>
            <person name="Kioshima E.S."/>
            <person name="Abadio A.K."/>
            <person name="Fernandes L."/>
            <person name="Derengowski L.S."/>
            <person name="Ferreira K.S."/>
            <person name="Souza R.C."/>
            <person name="Ruiz J.C."/>
            <person name="de Andrade N.C."/>
            <person name="Paes H.C."/>
            <person name="Nicola A.M."/>
            <person name="Albuquerque P."/>
            <person name="Gerber A.L."/>
            <person name="Martins V.P."/>
            <person name="Peconick L.D."/>
            <person name="Neto A.V."/>
            <person name="Chaucanez C.B."/>
            <person name="Silva P.A."/>
            <person name="Cunha O.L."/>
            <person name="de Oliveira F.F."/>
            <person name="dos Santos T.C."/>
            <person name="Barros A.L."/>
            <person name="Soares M.A."/>
            <person name="de Oliveira L.M."/>
            <person name="Marini M.M."/>
            <person name="Villalobos-Duno H."/>
            <person name="Cunha M.M."/>
            <person name="de Hoog S."/>
            <person name="da Silveira J.F."/>
            <person name="Henrissat B."/>
            <person name="Nino-Vega G.A."/>
            <person name="Cisalpino P.S."/>
            <person name="Mora-Montes H.M."/>
            <person name="Almeida S.R."/>
            <person name="Stajich J.E."/>
            <person name="Lopes-Bezerra L.M."/>
            <person name="Vasconcelos A.T."/>
            <person name="Felipe M.S."/>
        </authorList>
    </citation>
    <scope>NUCLEOTIDE SEQUENCE [LARGE SCALE GENOMIC DNA]</scope>
    <source>
        <strain evidence="9 10">1099-18</strain>
    </source>
</reference>
<evidence type="ECO:0000256" key="7">
    <source>
        <dbReference type="SAM" id="Phobius"/>
    </source>
</evidence>
<gene>
    <name evidence="9" type="ORF">SPSK_04210</name>
</gene>
<dbReference type="InterPro" id="IPR036259">
    <property type="entry name" value="MFS_trans_sf"/>
</dbReference>
<feature type="transmembrane region" description="Helical" evidence="7">
    <location>
        <begin position="332"/>
        <end position="350"/>
    </location>
</feature>
<dbReference type="PANTHER" id="PTHR48022">
    <property type="entry name" value="PLASTIDIC GLUCOSE TRANSPORTER 4"/>
    <property type="match status" value="1"/>
</dbReference>
<feature type="transmembrane region" description="Helical" evidence="7">
    <location>
        <begin position="394"/>
        <end position="415"/>
    </location>
</feature>
<reference evidence="9 10" key="2">
    <citation type="journal article" date="2015" name="Eukaryot. Cell">
        <title>Asexual propagation of a virulent clone complex in a human and feline outbreak of sporotrichosis.</title>
        <authorList>
            <person name="Teixeira Mde M."/>
            <person name="Rodrigues A.M."/>
            <person name="Tsui C.K."/>
            <person name="de Almeida L.G."/>
            <person name="Van Diepeningen A.D."/>
            <person name="van den Ende B.G."/>
            <person name="Fernandes G.F."/>
            <person name="Kano R."/>
            <person name="Hamelin R.C."/>
            <person name="Lopes-Bezerra L.M."/>
            <person name="Vasconcelos A.T."/>
            <person name="de Hoog S."/>
            <person name="de Camargo Z.P."/>
            <person name="Felipe M.S."/>
        </authorList>
    </citation>
    <scope>NUCLEOTIDE SEQUENCE [LARGE SCALE GENOMIC DNA]</scope>
    <source>
        <strain evidence="9 10">1099-18</strain>
    </source>
</reference>
<dbReference type="EMBL" id="AXCR01000009">
    <property type="protein sequence ID" value="KJR83798.1"/>
    <property type="molecule type" value="Genomic_DNA"/>
</dbReference>
<dbReference type="InterPro" id="IPR005828">
    <property type="entry name" value="MFS_sugar_transport-like"/>
</dbReference>
<dbReference type="Pfam" id="PF00083">
    <property type="entry name" value="Sugar_tr"/>
    <property type="match status" value="1"/>
</dbReference>
<sequence>MFHVDKTAVRGVHGDGVVLRDTDTRDRFWWHYPNLRMLNILLLGCIVCDITNGYDGSMLNGLQSLESWQDAMGHPKGTHLGTITSGTRYGQLGALVIAAPLMQRYGRRWPIVIGSSILLVGVALQAAAVNYPMFVVARVLIGFGNTIQNTACPVLASELAHPTQRTTIIGVQNSTGSLGQIMAAWITYGTAFLGMSSWSWRLPSLLQALSSTFQLCMAFVMPESPRWLVHQGRTQEAYQILTKYHAEGDESSRLLQYEMAEIEAAIEAERAQSTSAWSEWIRTAANRYRLFIVVTSGFIIQWCGNALLSYYIHLVFNSIGITNPKTQLELNGGITINGWVWGNFFSLFVDRIGRRPMWLVGLGGMFVAFLLLTVCTGVNTGINYTNDALSRTTLFATFLFGFFYKMPGCMLNSYVAEVAPFELRAKAFVLSSLCDAAANIFSSYTNPVGLAAIGWRYYIVWCAVLVSNFVIVFFFYPETKNLSLEEVAQLFDGAALAPGDGKLREDDARGEAEVVEVAEAADVAEAGAPGAKGANSTTARPY</sequence>
<evidence type="ECO:0000256" key="6">
    <source>
        <dbReference type="ARBA" id="ARBA00023136"/>
    </source>
</evidence>
<dbReference type="RefSeq" id="XP_016586474.1">
    <property type="nucleotide sequence ID" value="XM_016731021.1"/>
</dbReference>
<evidence type="ECO:0000256" key="4">
    <source>
        <dbReference type="ARBA" id="ARBA00022692"/>
    </source>
</evidence>
<dbReference type="GeneID" id="27666298"/>
<feature type="transmembrane region" description="Helical" evidence="7">
    <location>
        <begin position="290"/>
        <end position="312"/>
    </location>
</feature>
<keyword evidence="9" id="KW-0762">Sugar transport</keyword>
<comment type="caution">
    <text evidence="9">The sequence shown here is derived from an EMBL/GenBank/DDBJ whole genome shotgun (WGS) entry which is preliminary data.</text>
</comment>
<keyword evidence="5 7" id="KW-1133">Transmembrane helix</keyword>
<protein>
    <submittedName>
        <fullName evidence="9">Sugar transporter</fullName>
    </submittedName>
</protein>
<dbReference type="VEuPathDB" id="FungiDB:SPSK_04210"/>
<proteinExistence type="inferred from homology"/>
<dbReference type="FunFam" id="1.20.1250.20:FF:000134">
    <property type="entry name" value="MFS sugar transporter protein"/>
    <property type="match status" value="1"/>
</dbReference>
<dbReference type="InterPro" id="IPR020846">
    <property type="entry name" value="MFS_dom"/>
</dbReference>
<dbReference type="PROSITE" id="PS50850">
    <property type="entry name" value="MFS"/>
    <property type="match status" value="1"/>
</dbReference>
<dbReference type="Gene3D" id="1.20.1250.20">
    <property type="entry name" value="MFS general substrate transporter like domains"/>
    <property type="match status" value="1"/>
</dbReference>
<keyword evidence="4 7" id="KW-0812">Transmembrane</keyword>
<keyword evidence="3" id="KW-0813">Transport</keyword>
<feature type="transmembrane region" description="Helical" evidence="7">
    <location>
        <begin position="181"/>
        <end position="200"/>
    </location>
</feature>
<comment type="subcellular location">
    <subcellularLocation>
        <location evidence="1">Membrane</location>
        <topology evidence="1">Multi-pass membrane protein</topology>
    </subcellularLocation>
</comment>
<evidence type="ECO:0000256" key="1">
    <source>
        <dbReference type="ARBA" id="ARBA00004141"/>
    </source>
</evidence>
<feature type="transmembrane region" description="Helical" evidence="7">
    <location>
        <begin position="457"/>
        <end position="476"/>
    </location>
</feature>
<dbReference type="Proteomes" id="UP000033710">
    <property type="component" value="Unassembled WGS sequence"/>
</dbReference>
<feature type="domain" description="Major facilitator superfamily (MFS) profile" evidence="8">
    <location>
        <begin position="41"/>
        <end position="480"/>
    </location>
</feature>
<evidence type="ECO:0000313" key="9">
    <source>
        <dbReference type="EMBL" id="KJR83798.1"/>
    </source>
</evidence>
<dbReference type="AlphaFoldDB" id="A0A0F2M260"/>
<dbReference type="OrthoDB" id="6133115at2759"/>
<evidence type="ECO:0000256" key="3">
    <source>
        <dbReference type="ARBA" id="ARBA00022448"/>
    </source>
</evidence>
<feature type="transmembrane region" description="Helical" evidence="7">
    <location>
        <begin position="357"/>
        <end position="382"/>
    </location>
</feature>
<dbReference type="GO" id="GO:0016020">
    <property type="term" value="C:membrane"/>
    <property type="evidence" value="ECO:0007669"/>
    <property type="project" value="UniProtKB-SubCell"/>
</dbReference>
<evidence type="ECO:0000259" key="8">
    <source>
        <dbReference type="PROSITE" id="PS50850"/>
    </source>
</evidence>
<keyword evidence="6 7" id="KW-0472">Membrane</keyword>
<dbReference type="GO" id="GO:0005351">
    <property type="term" value="F:carbohydrate:proton symporter activity"/>
    <property type="evidence" value="ECO:0007669"/>
    <property type="project" value="TreeGrafter"/>
</dbReference>
<dbReference type="SUPFAM" id="SSF103473">
    <property type="entry name" value="MFS general substrate transporter"/>
    <property type="match status" value="1"/>
</dbReference>
<accession>A0A0F2M260</accession>
<dbReference type="KEGG" id="ssck:SPSK_04210"/>
<dbReference type="PANTHER" id="PTHR48022:SF24">
    <property type="entry name" value="HEXOSE TRANSPORTER PROTEIN (AFU_ORTHOLOGUE AFUA_8G04480)"/>
    <property type="match status" value="1"/>
</dbReference>
<organism evidence="9 10">
    <name type="scientific">Sporothrix schenckii 1099-18</name>
    <dbReference type="NCBI Taxonomy" id="1397361"/>
    <lineage>
        <taxon>Eukaryota</taxon>
        <taxon>Fungi</taxon>
        <taxon>Dikarya</taxon>
        <taxon>Ascomycota</taxon>
        <taxon>Pezizomycotina</taxon>
        <taxon>Sordariomycetes</taxon>
        <taxon>Sordariomycetidae</taxon>
        <taxon>Ophiostomatales</taxon>
        <taxon>Ophiostomataceae</taxon>
        <taxon>Sporothrix</taxon>
    </lineage>
</organism>
<feature type="transmembrane region" description="Helical" evidence="7">
    <location>
        <begin position="427"/>
        <end position="445"/>
    </location>
</feature>